<name>A0ABV9KID1_9RHOB</name>
<organism evidence="2 3">
    <name type="scientific">Seohaeicola nanhaiensis</name>
    <dbReference type="NCBI Taxonomy" id="1387282"/>
    <lineage>
        <taxon>Bacteria</taxon>
        <taxon>Pseudomonadati</taxon>
        <taxon>Pseudomonadota</taxon>
        <taxon>Alphaproteobacteria</taxon>
        <taxon>Rhodobacterales</taxon>
        <taxon>Roseobacteraceae</taxon>
        <taxon>Seohaeicola</taxon>
    </lineage>
</organism>
<feature type="signal peptide" evidence="1">
    <location>
        <begin position="1"/>
        <end position="22"/>
    </location>
</feature>
<evidence type="ECO:0000256" key="1">
    <source>
        <dbReference type="SAM" id="SignalP"/>
    </source>
</evidence>
<dbReference type="Proteomes" id="UP001595973">
    <property type="component" value="Unassembled WGS sequence"/>
</dbReference>
<evidence type="ECO:0000313" key="3">
    <source>
        <dbReference type="Proteomes" id="UP001595973"/>
    </source>
</evidence>
<protein>
    <recommendedName>
        <fullName evidence="4">Ig-like domain-containing protein</fullName>
    </recommendedName>
</protein>
<evidence type="ECO:0000313" key="2">
    <source>
        <dbReference type="EMBL" id="MFC4669917.1"/>
    </source>
</evidence>
<evidence type="ECO:0008006" key="4">
    <source>
        <dbReference type="Google" id="ProtNLM"/>
    </source>
</evidence>
<keyword evidence="1" id="KW-0732">Signal</keyword>
<reference evidence="3" key="1">
    <citation type="journal article" date="2019" name="Int. J. Syst. Evol. Microbiol.">
        <title>The Global Catalogue of Microorganisms (GCM) 10K type strain sequencing project: providing services to taxonomists for standard genome sequencing and annotation.</title>
        <authorList>
            <consortium name="The Broad Institute Genomics Platform"/>
            <consortium name="The Broad Institute Genome Sequencing Center for Infectious Disease"/>
            <person name="Wu L."/>
            <person name="Ma J."/>
        </authorList>
    </citation>
    <scope>NUCLEOTIDE SEQUENCE [LARGE SCALE GENOMIC DNA]</scope>
    <source>
        <strain evidence="3">CGMCC 4.7283</strain>
    </source>
</reference>
<proteinExistence type="predicted"/>
<accession>A0ABV9KID1</accession>
<comment type="caution">
    <text evidence="2">The sequence shown here is derived from an EMBL/GenBank/DDBJ whole genome shotgun (WGS) entry which is preliminary data.</text>
</comment>
<dbReference type="RefSeq" id="WP_380718379.1">
    <property type="nucleotide sequence ID" value="NZ_JBHSGI010000024.1"/>
</dbReference>
<keyword evidence="3" id="KW-1185">Reference proteome</keyword>
<sequence>MKHITALTVASALALAPGWAAAWRAMNRQEVLPVSNSVFEVVARAGSGPADFWCAAGDYAYRGLGTPAVQRVYVWRGIGPSVNRPGYKAMQFSLTPPPGADTSPSLTLSLRRIGDNLRAASAQQYCYSELEDRDWLN</sequence>
<feature type="chain" id="PRO_5047264400" description="Ig-like domain-containing protein" evidence="1">
    <location>
        <begin position="23"/>
        <end position="137"/>
    </location>
</feature>
<dbReference type="EMBL" id="JBHSGI010000024">
    <property type="protein sequence ID" value="MFC4669917.1"/>
    <property type="molecule type" value="Genomic_DNA"/>
</dbReference>
<gene>
    <name evidence="2" type="ORF">ACFO5X_15235</name>
</gene>